<gene>
    <name evidence="1" type="ORF">MANES_06G042133v8</name>
</gene>
<evidence type="ECO:0000313" key="2">
    <source>
        <dbReference type="Proteomes" id="UP000091857"/>
    </source>
</evidence>
<dbReference type="EMBL" id="CM004392">
    <property type="protein sequence ID" value="KAG8651991.1"/>
    <property type="molecule type" value="Genomic_DNA"/>
</dbReference>
<feature type="non-terminal residue" evidence="1">
    <location>
        <position position="1"/>
    </location>
</feature>
<organism evidence="1 2">
    <name type="scientific">Manihot esculenta</name>
    <name type="common">Cassava</name>
    <name type="synonym">Jatropha manihot</name>
    <dbReference type="NCBI Taxonomy" id="3983"/>
    <lineage>
        <taxon>Eukaryota</taxon>
        <taxon>Viridiplantae</taxon>
        <taxon>Streptophyta</taxon>
        <taxon>Embryophyta</taxon>
        <taxon>Tracheophyta</taxon>
        <taxon>Spermatophyta</taxon>
        <taxon>Magnoliopsida</taxon>
        <taxon>eudicotyledons</taxon>
        <taxon>Gunneridae</taxon>
        <taxon>Pentapetalae</taxon>
        <taxon>rosids</taxon>
        <taxon>fabids</taxon>
        <taxon>Malpighiales</taxon>
        <taxon>Euphorbiaceae</taxon>
        <taxon>Crotonoideae</taxon>
        <taxon>Manihoteae</taxon>
        <taxon>Manihot</taxon>
    </lineage>
</organism>
<keyword evidence="2" id="KW-1185">Reference proteome</keyword>
<reference evidence="2" key="1">
    <citation type="journal article" date="2016" name="Nat. Biotechnol.">
        <title>Sequencing wild and cultivated cassava and related species reveals extensive interspecific hybridization and genetic diversity.</title>
        <authorList>
            <person name="Bredeson J.V."/>
            <person name="Lyons J.B."/>
            <person name="Prochnik S.E."/>
            <person name="Wu G.A."/>
            <person name="Ha C.M."/>
            <person name="Edsinger-Gonzales E."/>
            <person name="Grimwood J."/>
            <person name="Schmutz J."/>
            <person name="Rabbi I.Y."/>
            <person name="Egesi C."/>
            <person name="Nauluvula P."/>
            <person name="Lebot V."/>
            <person name="Ndunguru J."/>
            <person name="Mkamilo G."/>
            <person name="Bart R.S."/>
            <person name="Setter T.L."/>
            <person name="Gleadow R.M."/>
            <person name="Kulakow P."/>
            <person name="Ferguson M.E."/>
            <person name="Rounsley S."/>
            <person name="Rokhsar D.S."/>
        </authorList>
    </citation>
    <scope>NUCLEOTIDE SEQUENCE [LARGE SCALE GENOMIC DNA]</scope>
    <source>
        <strain evidence="2">cv. AM560-2</strain>
    </source>
</reference>
<feature type="non-terminal residue" evidence="1">
    <location>
        <position position="286"/>
    </location>
</feature>
<comment type="caution">
    <text evidence="1">The sequence shown here is derived from an EMBL/GenBank/DDBJ whole genome shotgun (WGS) entry which is preliminary data.</text>
</comment>
<evidence type="ECO:0000313" key="1">
    <source>
        <dbReference type="EMBL" id="KAG8651991.1"/>
    </source>
</evidence>
<sequence>SWCSDGCLENERIALLQIKSHFNSSSSSFMSAWGITADCCSWVRVDCNSTTGHVVQLSLYDVKSTEGDYWYLNASLFLPFQQLNSLTLWGNNIAGCIKNEGFERLSALGNLEHLDLGGNSFHKSILSSLSGLSSLKILSLYGNRLKGIINIEEFNHLRSLKELSLSENAIEGFISSNGNEEVLKLSNLEYLSLSSNHVNISLLSPLTRLPSLKYLDLEYNQLEGPFNFKELGKSKLVTLNLSGNNITKFVDSRDHITITKGSKLLESLGAFSHLKSLFLESCKFEG</sequence>
<protein>
    <submittedName>
        <fullName evidence="1">Uncharacterized protein</fullName>
    </submittedName>
</protein>
<accession>A0ACB7HIJ0</accession>
<proteinExistence type="predicted"/>
<name>A0ACB7HIJ0_MANES</name>
<dbReference type="Proteomes" id="UP000091857">
    <property type="component" value="Chromosome 6"/>
</dbReference>